<protein>
    <recommendedName>
        <fullName evidence="3">DUF4283 domain-containing protein</fullName>
    </recommendedName>
</protein>
<dbReference type="Proteomes" id="UP000008311">
    <property type="component" value="Unassembled WGS sequence"/>
</dbReference>
<keyword evidence="2" id="KW-1185">Reference proteome</keyword>
<accession>B9T2X3</accession>
<evidence type="ECO:0000313" key="2">
    <source>
        <dbReference type="Proteomes" id="UP000008311"/>
    </source>
</evidence>
<dbReference type="AlphaFoldDB" id="B9T2X3"/>
<sequence>MACVRFPCLPIEYYNELFFWRVGEKIGKPIKIDANTSDVSRGIEYKGIRLIFFECGKYGHKAIGYPARG</sequence>
<proteinExistence type="predicted"/>
<evidence type="ECO:0000313" key="1">
    <source>
        <dbReference type="EMBL" id="EEF29789.1"/>
    </source>
</evidence>
<dbReference type="InParanoid" id="B9T2X3"/>
<reference evidence="2" key="1">
    <citation type="journal article" date="2010" name="Nat. Biotechnol.">
        <title>Draft genome sequence of the oilseed species Ricinus communis.</title>
        <authorList>
            <person name="Chan A.P."/>
            <person name="Crabtree J."/>
            <person name="Zhao Q."/>
            <person name="Lorenzi H."/>
            <person name="Orvis J."/>
            <person name="Puiu D."/>
            <person name="Melake-Berhan A."/>
            <person name="Jones K.M."/>
            <person name="Redman J."/>
            <person name="Chen G."/>
            <person name="Cahoon E.B."/>
            <person name="Gedil M."/>
            <person name="Stanke M."/>
            <person name="Haas B.J."/>
            <person name="Wortman J.R."/>
            <person name="Fraser-Liggett C.M."/>
            <person name="Ravel J."/>
            <person name="Rabinowicz P.D."/>
        </authorList>
    </citation>
    <scope>NUCLEOTIDE SEQUENCE [LARGE SCALE GENOMIC DNA]</scope>
    <source>
        <strain evidence="2">cv. Hale</strain>
    </source>
</reference>
<evidence type="ECO:0008006" key="3">
    <source>
        <dbReference type="Google" id="ProtNLM"/>
    </source>
</evidence>
<organism evidence="1 2">
    <name type="scientific">Ricinus communis</name>
    <name type="common">Castor bean</name>
    <dbReference type="NCBI Taxonomy" id="3988"/>
    <lineage>
        <taxon>Eukaryota</taxon>
        <taxon>Viridiplantae</taxon>
        <taxon>Streptophyta</taxon>
        <taxon>Embryophyta</taxon>
        <taxon>Tracheophyta</taxon>
        <taxon>Spermatophyta</taxon>
        <taxon>Magnoliopsida</taxon>
        <taxon>eudicotyledons</taxon>
        <taxon>Gunneridae</taxon>
        <taxon>Pentapetalae</taxon>
        <taxon>rosids</taxon>
        <taxon>fabids</taxon>
        <taxon>Malpighiales</taxon>
        <taxon>Euphorbiaceae</taxon>
        <taxon>Acalyphoideae</taxon>
        <taxon>Acalypheae</taxon>
        <taxon>Ricinus</taxon>
    </lineage>
</organism>
<gene>
    <name evidence="1" type="ORF">RCOM_0158650</name>
</gene>
<name>B9T2X3_RICCO</name>
<dbReference type="EMBL" id="EQ974395">
    <property type="protein sequence ID" value="EEF29789.1"/>
    <property type="molecule type" value="Genomic_DNA"/>
</dbReference>